<accession>A0ABV0ZR69</accession>
<dbReference type="EMBL" id="JAHRIP010068748">
    <property type="protein sequence ID" value="MEQ2308359.1"/>
    <property type="molecule type" value="Genomic_DNA"/>
</dbReference>
<evidence type="ECO:0000313" key="5">
    <source>
        <dbReference type="Proteomes" id="UP001469553"/>
    </source>
</evidence>
<feature type="domain" description="DOCKER" evidence="3">
    <location>
        <begin position="407"/>
        <end position="435"/>
    </location>
</feature>
<dbReference type="InterPro" id="IPR043161">
    <property type="entry name" value="DOCK_C_lobe_A"/>
</dbReference>
<feature type="non-terminal residue" evidence="4">
    <location>
        <position position="435"/>
    </location>
</feature>
<proteinExistence type="inferred from homology"/>
<protein>
    <submittedName>
        <fullName evidence="4">Dedicator of cytokinesis protein 9</fullName>
    </submittedName>
</protein>
<dbReference type="InterPro" id="IPR027357">
    <property type="entry name" value="DOCKER_dom"/>
</dbReference>
<evidence type="ECO:0000313" key="4">
    <source>
        <dbReference type="EMBL" id="MEQ2308359.1"/>
    </source>
</evidence>
<reference evidence="4 5" key="1">
    <citation type="submission" date="2021-06" db="EMBL/GenBank/DDBJ databases">
        <authorList>
            <person name="Palmer J.M."/>
        </authorList>
    </citation>
    <scope>NUCLEOTIDE SEQUENCE [LARGE SCALE GENOMIC DNA]</scope>
    <source>
        <strain evidence="4 5">AS_MEX2019</strain>
        <tissue evidence="4">Muscle</tissue>
    </source>
</reference>
<dbReference type="PANTHER" id="PTHR23317:SF77">
    <property type="entry name" value="DEDICATOR OF CYTOKINESIS PROTEIN 9"/>
    <property type="match status" value="1"/>
</dbReference>
<dbReference type="PANTHER" id="PTHR23317">
    <property type="entry name" value="DEDICATOR OF CYTOKINESIS DOCK"/>
    <property type="match status" value="1"/>
</dbReference>
<dbReference type="SUPFAM" id="SSF48371">
    <property type="entry name" value="ARM repeat"/>
    <property type="match status" value="1"/>
</dbReference>
<feature type="non-terminal residue" evidence="4">
    <location>
        <position position="1"/>
    </location>
</feature>
<evidence type="ECO:0000256" key="1">
    <source>
        <dbReference type="ARBA" id="ARBA00022658"/>
    </source>
</evidence>
<dbReference type="InterPro" id="IPR026791">
    <property type="entry name" value="DOCK"/>
</dbReference>
<comment type="similarity">
    <text evidence="2">Belongs to the DOCK family.</text>
</comment>
<dbReference type="InterPro" id="IPR016024">
    <property type="entry name" value="ARM-type_fold"/>
</dbReference>
<dbReference type="Proteomes" id="UP001469553">
    <property type="component" value="Unassembled WGS sequence"/>
</dbReference>
<dbReference type="PROSITE" id="PS51651">
    <property type="entry name" value="DOCKER"/>
    <property type="match status" value="1"/>
</dbReference>
<comment type="caution">
    <text evidence="4">The sequence shown here is derived from an EMBL/GenBank/DDBJ whole genome shotgun (WGS) entry which is preliminary data.</text>
</comment>
<gene>
    <name evidence="4" type="primary">DOCK9_6</name>
    <name evidence="4" type="ORF">AMECASPLE_027494</name>
</gene>
<evidence type="ECO:0000259" key="3">
    <source>
        <dbReference type="PROSITE" id="PS51651"/>
    </source>
</evidence>
<keyword evidence="1" id="KW-0344">Guanine-nucleotide releasing factor</keyword>
<keyword evidence="5" id="KW-1185">Reference proteome</keyword>
<sequence length="435" mass="49192">RSHTRPVASQLQQKEKFTRRHSVNVPIALDPEERAPSLNLVTKRVTMDFSLLTVPLPDLLLDRDSDDQKAATHSGVDGENSQCVSAVGSAVLRFDKLDRDEIGKLLMCFLHILKSMSEEALFAYWNKAAPSELMDFFTLIEICLHQFRYMGKRFIARAGILHARLQQLGALENAHTINNMYTHTEADINSQSLLEANVSTEVCLTVLDTLSTFIMGFKTQLNSDLGHNSLMKKVFQVHLCFLQIPQSEAALKQVFTSLRTFIFKFPCTFFDGRADMCASLCYEILKCCNSKLSSIRSDAAHLLYFLMKSNFDYTGRKSFVRTHLQVVIAVSQLIADVIGIGSTRFQQSLSIINNCANSDKSIKHTAFPSDVKDLTKRIRTVLMATEQMKEHENDPEMLVDLQYSLAKSYTSTPELRKTWLDSMARIHNKNGDLSE</sequence>
<dbReference type="InterPro" id="IPR046769">
    <property type="entry name" value="DOCKER_Lobe_A"/>
</dbReference>
<dbReference type="Pfam" id="PF06920">
    <property type="entry name" value="DHR-2_Lobe_A"/>
    <property type="match status" value="1"/>
</dbReference>
<dbReference type="Gene3D" id="1.25.40.410">
    <property type="match status" value="1"/>
</dbReference>
<organism evidence="4 5">
    <name type="scientific">Ameca splendens</name>
    <dbReference type="NCBI Taxonomy" id="208324"/>
    <lineage>
        <taxon>Eukaryota</taxon>
        <taxon>Metazoa</taxon>
        <taxon>Chordata</taxon>
        <taxon>Craniata</taxon>
        <taxon>Vertebrata</taxon>
        <taxon>Euteleostomi</taxon>
        <taxon>Actinopterygii</taxon>
        <taxon>Neopterygii</taxon>
        <taxon>Teleostei</taxon>
        <taxon>Neoteleostei</taxon>
        <taxon>Acanthomorphata</taxon>
        <taxon>Ovalentaria</taxon>
        <taxon>Atherinomorphae</taxon>
        <taxon>Cyprinodontiformes</taxon>
        <taxon>Goodeidae</taxon>
        <taxon>Ameca</taxon>
    </lineage>
</organism>
<name>A0ABV0ZR69_9TELE</name>
<evidence type="ECO:0000256" key="2">
    <source>
        <dbReference type="PROSITE-ProRule" id="PRU00984"/>
    </source>
</evidence>